<dbReference type="EMBL" id="RBAN01000008">
    <property type="protein sequence ID" value="RKN50180.1"/>
    <property type="molecule type" value="Genomic_DNA"/>
</dbReference>
<keyword evidence="2" id="KW-1185">Reference proteome</keyword>
<dbReference type="Gene3D" id="2.60.120.10">
    <property type="entry name" value="Jelly Rolls"/>
    <property type="match status" value="1"/>
</dbReference>
<name>A0A3A9ZPI7_9ACTN</name>
<reference evidence="1 2" key="1">
    <citation type="journal article" date="2015" name="Int. J. Syst. Evol. Microbiol.">
        <title>Micromonospora costi sp. nov., isolated from a leaf of Costus speciosus.</title>
        <authorList>
            <person name="Thawai C."/>
        </authorList>
    </citation>
    <scope>NUCLEOTIDE SEQUENCE [LARGE SCALE GENOMIC DNA]</scope>
    <source>
        <strain evidence="1 2">CS1-12</strain>
    </source>
</reference>
<evidence type="ECO:0008006" key="3">
    <source>
        <dbReference type="Google" id="ProtNLM"/>
    </source>
</evidence>
<dbReference type="InterPro" id="IPR011051">
    <property type="entry name" value="RmlC_Cupin_sf"/>
</dbReference>
<dbReference type="InterPro" id="IPR014710">
    <property type="entry name" value="RmlC-like_jellyroll"/>
</dbReference>
<gene>
    <name evidence="1" type="ORF">D7193_30480</name>
</gene>
<organism evidence="1 2">
    <name type="scientific">Micromonospora costi</name>
    <dbReference type="NCBI Taxonomy" id="1530042"/>
    <lineage>
        <taxon>Bacteria</taxon>
        <taxon>Bacillati</taxon>
        <taxon>Actinomycetota</taxon>
        <taxon>Actinomycetes</taxon>
        <taxon>Micromonosporales</taxon>
        <taxon>Micromonosporaceae</taxon>
        <taxon>Micromonospora</taxon>
    </lineage>
</organism>
<dbReference type="AlphaFoldDB" id="A0A3A9ZPI7"/>
<accession>A0A3A9ZPI7</accession>
<evidence type="ECO:0000313" key="2">
    <source>
        <dbReference type="Proteomes" id="UP000279968"/>
    </source>
</evidence>
<dbReference type="SUPFAM" id="SSF51182">
    <property type="entry name" value="RmlC-like cupins"/>
    <property type="match status" value="1"/>
</dbReference>
<dbReference type="Proteomes" id="UP000279968">
    <property type="component" value="Unassembled WGS sequence"/>
</dbReference>
<evidence type="ECO:0000313" key="1">
    <source>
        <dbReference type="EMBL" id="RKN50180.1"/>
    </source>
</evidence>
<proteinExistence type="predicted"/>
<sequence>MTGGPPRQLVEELLHDGGGVLRLAPAFVARDLVPPGRRFGLPEDAYDLGERGYLCERWLGSTTKADNRVGPADEGLSHVVDSTRRPRMTLRDAVAADPAAIMGEAYAESHPQGLGRLAKLLDYGDRIPYHIHPPQRFAELMGRRSKDEAYYFPAGVDMGAHPETFFGVHPWIARERAYDVLLPYLVDWDSDLILRHSRAEVQVPDEGFQVPSGVLHGPGTALTVELQEDSDVFAMFQALNAGRIIDKDLLFHDVRPEDRSAYGERFPLNFVEWELNGDPFFYENNHLTPQPIETGPGGGREWWIFYNTSKFSGKKLVVPPGARHTVTENGVYSLLVWSGAGRYCGHDVRGGDADADELLVSHAVATAPHTVENTGDSDLVVFLFFGPDINDTPTIARYGVS</sequence>
<comment type="caution">
    <text evidence="1">The sequence shown here is derived from an EMBL/GenBank/DDBJ whole genome shotgun (WGS) entry which is preliminary data.</text>
</comment>
<protein>
    <recommendedName>
        <fullName evidence="3">Cupin domain-containing protein</fullName>
    </recommendedName>
</protein>